<proteinExistence type="predicted"/>
<name>A0A1V6QGA0_9EURO</name>
<evidence type="ECO:0000313" key="2">
    <source>
        <dbReference type="Proteomes" id="UP000191612"/>
    </source>
</evidence>
<sequence>MSEPILSEG</sequence>
<comment type="caution">
    <text evidence="1">The sequence shown here is derived from an EMBL/GenBank/DDBJ whole genome shotgun (WGS) entry which is preliminary data.</text>
</comment>
<evidence type="ECO:0000313" key="1">
    <source>
        <dbReference type="EMBL" id="OQD87916.1"/>
    </source>
</evidence>
<dbReference type="Proteomes" id="UP000191612">
    <property type="component" value="Unassembled WGS sequence"/>
</dbReference>
<protein>
    <submittedName>
        <fullName evidence="1">Uncharacterized protein</fullName>
    </submittedName>
</protein>
<accession>A0A1V6QGA0</accession>
<organism evidence="1 2">
    <name type="scientific">Penicillium solitum</name>
    <dbReference type="NCBI Taxonomy" id="60172"/>
    <lineage>
        <taxon>Eukaryota</taxon>
        <taxon>Fungi</taxon>
        <taxon>Dikarya</taxon>
        <taxon>Ascomycota</taxon>
        <taxon>Pezizomycotina</taxon>
        <taxon>Eurotiomycetes</taxon>
        <taxon>Eurotiomycetidae</taxon>
        <taxon>Eurotiales</taxon>
        <taxon>Aspergillaceae</taxon>
        <taxon>Penicillium</taxon>
    </lineage>
</organism>
<dbReference type="EMBL" id="MDYO01000075">
    <property type="protein sequence ID" value="OQD87916.1"/>
    <property type="molecule type" value="Genomic_DNA"/>
</dbReference>
<reference evidence="2" key="1">
    <citation type="journal article" date="2017" name="Nat. Microbiol.">
        <title>Global analysis of biosynthetic gene clusters reveals vast potential of secondary metabolite production in Penicillium species.</title>
        <authorList>
            <person name="Nielsen J.C."/>
            <person name="Grijseels S."/>
            <person name="Prigent S."/>
            <person name="Ji B."/>
            <person name="Dainat J."/>
            <person name="Nielsen K.F."/>
            <person name="Frisvad J.C."/>
            <person name="Workman M."/>
            <person name="Nielsen J."/>
        </authorList>
    </citation>
    <scope>NUCLEOTIDE SEQUENCE [LARGE SCALE GENOMIC DNA]</scope>
    <source>
        <strain evidence="2">IBT 29525</strain>
    </source>
</reference>
<gene>
    <name evidence="1" type="ORF">PENSOL_c075G06453</name>
</gene>
<keyword evidence="2" id="KW-1185">Reference proteome</keyword>